<gene>
    <name evidence="1" type="ORF">SAMN04488047_11522</name>
</gene>
<accession>A0A1I5TTT8</accession>
<organism evidence="1 2">
    <name type="scientific">Tranquillimonas alkanivorans</name>
    <dbReference type="NCBI Taxonomy" id="441119"/>
    <lineage>
        <taxon>Bacteria</taxon>
        <taxon>Pseudomonadati</taxon>
        <taxon>Pseudomonadota</taxon>
        <taxon>Alphaproteobacteria</taxon>
        <taxon>Rhodobacterales</taxon>
        <taxon>Roseobacteraceae</taxon>
        <taxon>Tranquillimonas</taxon>
    </lineage>
</organism>
<evidence type="ECO:0000313" key="1">
    <source>
        <dbReference type="EMBL" id="SFP86398.1"/>
    </source>
</evidence>
<dbReference type="STRING" id="441119.SAMN04488047_11522"/>
<dbReference type="AlphaFoldDB" id="A0A1I5TTT8"/>
<dbReference type="EMBL" id="FOXA01000015">
    <property type="protein sequence ID" value="SFP86398.1"/>
    <property type="molecule type" value="Genomic_DNA"/>
</dbReference>
<name>A0A1I5TTT8_9RHOB</name>
<keyword evidence="2" id="KW-1185">Reference proteome</keyword>
<sequence>MARQLDFFAGLLAPAFGHKIDTPCLAVDTAEALQLAVHGDRFVIHTLSVRGNEVFFDAHEHFYRMPSGLPNLSARGQVLPISEEVGTTRYADRLLAALEGLAALGTSPLATPANVERARAERDRLERFAINREVKAHHTLGGTTLEMEDEQGGSSCHVFEAWKNEASFGFSMLAKRGRKLDRAVPAFEEFIKAAIYEWGPEAEADLRQEFEQMRAGVARRIDSARASQRAEREARKEIVEGDLLVLRQAFNYKGEPPTQVVSATYRRTPRGKTVLRGLFLDEQLRPTNSRVQQSDLKGARKLDADTVQTLDRQHFSAHARLKLQGRQREIEAERERRSAAAAA</sequence>
<evidence type="ECO:0000313" key="2">
    <source>
        <dbReference type="Proteomes" id="UP000199356"/>
    </source>
</evidence>
<protein>
    <submittedName>
        <fullName evidence="1">Uncharacterized protein</fullName>
    </submittedName>
</protein>
<reference evidence="1 2" key="1">
    <citation type="submission" date="2016-10" db="EMBL/GenBank/DDBJ databases">
        <authorList>
            <person name="de Groot N.N."/>
        </authorList>
    </citation>
    <scope>NUCLEOTIDE SEQUENCE [LARGE SCALE GENOMIC DNA]</scope>
    <source>
        <strain evidence="1 2">DSM 19547</strain>
    </source>
</reference>
<dbReference type="Proteomes" id="UP000199356">
    <property type="component" value="Unassembled WGS sequence"/>
</dbReference>
<dbReference type="RefSeq" id="WP_093424174.1">
    <property type="nucleotide sequence ID" value="NZ_FOXA01000015.1"/>
</dbReference>
<proteinExistence type="predicted"/>